<evidence type="ECO:0000313" key="7">
    <source>
        <dbReference type="EMBL" id="EDV43019.1"/>
    </source>
</evidence>
<keyword evidence="2 6" id="KW-1003">Cell membrane</keyword>
<dbReference type="OrthoDB" id="6366728at2759"/>
<proteinExistence type="inferred from homology"/>
<evidence type="ECO:0000256" key="2">
    <source>
        <dbReference type="ARBA" id="ARBA00022475"/>
    </source>
</evidence>
<comment type="subcellular location">
    <subcellularLocation>
        <location evidence="1 6">Cell membrane</location>
        <topology evidence="1 6">Multi-pass membrane protein</topology>
    </subcellularLocation>
</comment>
<name>B3LZ92_DROAN</name>
<keyword evidence="6" id="KW-0807">Transducer</keyword>
<dbReference type="InterPro" id="IPR013604">
    <property type="entry name" value="7TM_chemorcpt"/>
</dbReference>
<dbReference type="Proteomes" id="UP000007801">
    <property type="component" value="Unassembled WGS sequence"/>
</dbReference>
<feature type="transmembrane region" description="Helical" evidence="6">
    <location>
        <begin position="84"/>
        <end position="103"/>
    </location>
</feature>
<feature type="transmembrane region" description="Helical" evidence="6">
    <location>
        <begin position="377"/>
        <end position="397"/>
    </location>
</feature>
<dbReference type="GO" id="GO:0050909">
    <property type="term" value="P:sensory perception of taste"/>
    <property type="evidence" value="ECO:0007669"/>
    <property type="project" value="InterPro"/>
</dbReference>
<feature type="transmembrane region" description="Helical" evidence="6">
    <location>
        <begin position="12"/>
        <end position="30"/>
    </location>
</feature>
<dbReference type="KEGG" id="dan:6499516"/>
<feature type="transmembrane region" description="Helical" evidence="6">
    <location>
        <begin position="42"/>
        <end position="64"/>
    </location>
</feature>
<comment type="caution">
    <text evidence="6">Lacks conserved residue(s) required for the propagation of feature annotation.</text>
</comment>
<comment type="similarity">
    <text evidence="6">Belongs to the insect chemoreceptor superfamily. Gustatory receptor (GR) family.</text>
</comment>
<dbReference type="FunCoup" id="B3LZ92">
    <property type="interactions" value="6"/>
</dbReference>
<dbReference type="OMA" id="CYFGAMI"/>
<accession>B3LZ92</accession>
<dbReference type="eggNOG" id="ENOG502TD1C">
    <property type="taxonomic scope" value="Eukaryota"/>
</dbReference>
<protein>
    <recommendedName>
        <fullName evidence="6">Gustatory receptor</fullName>
    </recommendedName>
</protein>
<dbReference type="AlphaFoldDB" id="B3LZ92"/>
<dbReference type="InParanoid" id="B3LZ92"/>
<keyword evidence="8" id="KW-1185">Reference proteome</keyword>
<feature type="transmembrane region" description="Helical" evidence="6">
    <location>
        <begin position="305"/>
        <end position="326"/>
    </location>
</feature>
<feature type="transmembrane region" description="Helical" evidence="6">
    <location>
        <begin position="130"/>
        <end position="152"/>
    </location>
</feature>
<evidence type="ECO:0000256" key="6">
    <source>
        <dbReference type="RuleBase" id="RU363108"/>
    </source>
</evidence>
<dbReference type="GO" id="GO:0007165">
    <property type="term" value="P:signal transduction"/>
    <property type="evidence" value="ECO:0007669"/>
    <property type="project" value="UniProtKB-KW"/>
</dbReference>
<dbReference type="GeneID" id="6499516"/>
<keyword evidence="5 6" id="KW-0472">Membrane</keyword>
<dbReference type="HOGENOM" id="CLU_720168_0_0_1"/>
<feature type="transmembrane region" description="Helical" evidence="6">
    <location>
        <begin position="264"/>
        <end position="285"/>
    </location>
</feature>
<comment type="function">
    <text evidence="6">Gustatory receptor which mediates acceptance or avoidance behavior, depending on its substrates.</text>
</comment>
<keyword evidence="6" id="KW-0675">Receptor</keyword>
<dbReference type="Pfam" id="PF08395">
    <property type="entry name" value="7tm_7"/>
    <property type="match status" value="1"/>
</dbReference>
<feature type="transmembrane region" description="Helical" evidence="6">
    <location>
        <begin position="172"/>
        <end position="193"/>
    </location>
</feature>
<dbReference type="GO" id="GO:0005886">
    <property type="term" value="C:plasma membrane"/>
    <property type="evidence" value="ECO:0007669"/>
    <property type="project" value="UniProtKB-SubCell"/>
</dbReference>
<dbReference type="EMBL" id="CH902617">
    <property type="protein sequence ID" value="EDV43019.1"/>
    <property type="molecule type" value="Genomic_DNA"/>
</dbReference>
<organism evidence="7 8">
    <name type="scientific">Drosophila ananassae</name>
    <name type="common">Fruit fly</name>
    <dbReference type="NCBI Taxonomy" id="7217"/>
    <lineage>
        <taxon>Eukaryota</taxon>
        <taxon>Metazoa</taxon>
        <taxon>Ecdysozoa</taxon>
        <taxon>Arthropoda</taxon>
        <taxon>Hexapoda</taxon>
        <taxon>Insecta</taxon>
        <taxon>Pterygota</taxon>
        <taxon>Neoptera</taxon>
        <taxon>Endopterygota</taxon>
        <taxon>Diptera</taxon>
        <taxon>Brachycera</taxon>
        <taxon>Muscomorpha</taxon>
        <taxon>Ephydroidea</taxon>
        <taxon>Drosophilidae</taxon>
        <taxon>Drosophila</taxon>
        <taxon>Sophophora</taxon>
    </lineage>
</organism>
<evidence type="ECO:0000313" key="8">
    <source>
        <dbReference type="Proteomes" id="UP000007801"/>
    </source>
</evidence>
<dbReference type="STRING" id="7217.B3LZ92"/>
<evidence type="ECO:0000256" key="3">
    <source>
        <dbReference type="ARBA" id="ARBA00022692"/>
    </source>
</evidence>
<keyword evidence="4 6" id="KW-1133">Transmembrane helix</keyword>
<keyword evidence="3 6" id="KW-0812">Transmembrane</keyword>
<reference evidence="7 8" key="1">
    <citation type="journal article" date="2007" name="Nature">
        <title>Evolution of genes and genomes on the Drosophila phylogeny.</title>
        <authorList>
            <consortium name="Drosophila 12 Genomes Consortium"/>
            <person name="Clark A.G."/>
            <person name="Eisen M.B."/>
            <person name="Smith D.R."/>
            <person name="Bergman C.M."/>
            <person name="Oliver B."/>
            <person name="Markow T.A."/>
            <person name="Kaufman T.C."/>
            <person name="Kellis M."/>
            <person name="Gelbart W."/>
            <person name="Iyer V.N."/>
            <person name="Pollard D.A."/>
            <person name="Sackton T.B."/>
            <person name="Larracuente A.M."/>
            <person name="Singh N.D."/>
            <person name="Abad J.P."/>
            <person name="Abt D.N."/>
            <person name="Adryan B."/>
            <person name="Aguade M."/>
            <person name="Akashi H."/>
            <person name="Anderson W.W."/>
            <person name="Aquadro C.F."/>
            <person name="Ardell D.H."/>
            <person name="Arguello R."/>
            <person name="Artieri C.G."/>
            <person name="Barbash D.A."/>
            <person name="Barker D."/>
            <person name="Barsanti P."/>
            <person name="Batterham P."/>
            <person name="Batzoglou S."/>
            <person name="Begun D."/>
            <person name="Bhutkar A."/>
            <person name="Blanco E."/>
            <person name="Bosak S.A."/>
            <person name="Bradley R.K."/>
            <person name="Brand A.D."/>
            <person name="Brent M.R."/>
            <person name="Brooks A.N."/>
            <person name="Brown R.H."/>
            <person name="Butlin R.K."/>
            <person name="Caggese C."/>
            <person name="Calvi B.R."/>
            <person name="Bernardo de Carvalho A."/>
            <person name="Caspi A."/>
            <person name="Castrezana S."/>
            <person name="Celniker S.E."/>
            <person name="Chang J.L."/>
            <person name="Chapple C."/>
            <person name="Chatterji S."/>
            <person name="Chinwalla A."/>
            <person name="Civetta A."/>
            <person name="Clifton S.W."/>
            <person name="Comeron J.M."/>
            <person name="Costello J.C."/>
            <person name="Coyne J.A."/>
            <person name="Daub J."/>
            <person name="David R.G."/>
            <person name="Delcher A.L."/>
            <person name="Delehaunty K."/>
            <person name="Do C.B."/>
            <person name="Ebling H."/>
            <person name="Edwards K."/>
            <person name="Eickbush T."/>
            <person name="Evans J.D."/>
            <person name="Filipski A."/>
            <person name="Findeiss S."/>
            <person name="Freyhult E."/>
            <person name="Fulton L."/>
            <person name="Fulton R."/>
            <person name="Garcia A.C."/>
            <person name="Gardiner A."/>
            <person name="Garfield D.A."/>
            <person name="Garvin B.E."/>
            <person name="Gibson G."/>
            <person name="Gilbert D."/>
            <person name="Gnerre S."/>
            <person name="Godfrey J."/>
            <person name="Good R."/>
            <person name="Gotea V."/>
            <person name="Gravely B."/>
            <person name="Greenberg A.J."/>
            <person name="Griffiths-Jones S."/>
            <person name="Gross S."/>
            <person name="Guigo R."/>
            <person name="Gustafson E.A."/>
            <person name="Haerty W."/>
            <person name="Hahn M.W."/>
            <person name="Halligan D.L."/>
            <person name="Halpern A.L."/>
            <person name="Halter G.M."/>
            <person name="Han M.V."/>
            <person name="Heger A."/>
            <person name="Hillier L."/>
            <person name="Hinrichs A.S."/>
            <person name="Holmes I."/>
            <person name="Hoskins R.A."/>
            <person name="Hubisz M.J."/>
            <person name="Hultmark D."/>
            <person name="Huntley M.A."/>
            <person name="Jaffe D.B."/>
            <person name="Jagadeeshan S."/>
            <person name="Jeck W.R."/>
            <person name="Johnson J."/>
            <person name="Jones C.D."/>
            <person name="Jordan W.C."/>
            <person name="Karpen G.H."/>
            <person name="Kataoka E."/>
            <person name="Keightley P.D."/>
            <person name="Kheradpour P."/>
            <person name="Kirkness E.F."/>
            <person name="Koerich L.B."/>
            <person name="Kristiansen K."/>
            <person name="Kudrna D."/>
            <person name="Kulathinal R.J."/>
            <person name="Kumar S."/>
            <person name="Kwok R."/>
            <person name="Lander E."/>
            <person name="Langley C.H."/>
            <person name="Lapoint R."/>
            <person name="Lazzaro B.P."/>
            <person name="Lee S.J."/>
            <person name="Levesque L."/>
            <person name="Li R."/>
            <person name="Lin C.F."/>
            <person name="Lin M.F."/>
            <person name="Lindblad-Toh K."/>
            <person name="Llopart A."/>
            <person name="Long M."/>
            <person name="Low L."/>
            <person name="Lozovsky E."/>
            <person name="Lu J."/>
            <person name="Luo M."/>
            <person name="Machado C.A."/>
            <person name="Makalowski W."/>
            <person name="Marzo M."/>
            <person name="Matsuda M."/>
            <person name="Matzkin L."/>
            <person name="McAllister B."/>
            <person name="McBride C.S."/>
            <person name="McKernan B."/>
            <person name="McKernan K."/>
            <person name="Mendez-Lago M."/>
            <person name="Minx P."/>
            <person name="Mollenhauer M.U."/>
            <person name="Montooth K."/>
            <person name="Mount S.M."/>
            <person name="Mu X."/>
            <person name="Myers E."/>
            <person name="Negre B."/>
            <person name="Newfeld S."/>
            <person name="Nielsen R."/>
            <person name="Noor M.A."/>
            <person name="O'Grady P."/>
            <person name="Pachter L."/>
            <person name="Papaceit M."/>
            <person name="Parisi M.J."/>
            <person name="Parisi M."/>
            <person name="Parts L."/>
            <person name="Pedersen J.S."/>
            <person name="Pesole G."/>
            <person name="Phillippy A.M."/>
            <person name="Ponting C.P."/>
            <person name="Pop M."/>
            <person name="Porcelli D."/>
            <person name="Powell J.R."/>
            <person name="Prohaska S."/>
            <person name="Pruitt K."/>
            <person name="Puig M."/>
            <person name="Quesneville H."/>
            <person name="Ram K.R."/>
            <person name="Rand D."/>
            <person name="Rasmussen M.D."/>
            <person name="Reed L.K."/>
            <person name="Reenan R."/>
            <person name="Reily A."/>
            <person name="Remington K.A."/>
            <person name="Rieger T.T."/>
            <person name="Ritchie M.G."/>
            <person name="Robin C."/>
            <person name="Rogers Y.H."/>
            <person name="Rohde C."/>
            <person name="Rozas J."/>
            <person name="Rubenfield M.J."/>
            <person name="Ruiz A."/>
            <person name="Russo S."/>
            <person name="Salzberg S.L."/>
            <person name="Sanchez-Gracia A."/>
            <person name="Saranga D.J."/>
            <person name="Sato H."/>
            <person name="Schaeffer S.W."/>
            <person name="Schatz M.C."/>
            <person name="Schlenke T."/>
            <person name="Schwartz R."/>
            <person name="Segarra C."/>
            <person name="Singh R.S."/>
            <person name="Sirot L."/>
            <person name="Sirota M."/>
            <person name="Sisneros N.B."/>
            <person name="Smith C.D."/>
            <person name="Smith T.F."/>
            <person name="Spieth J."/>
            <person name="Stage D.E."/>
            <person name="Stark A."/>
            <person name="Stephan W."/>
            <person name="Strausberg R.L."/>
            <person name="Strempel S."/>
            <person name="Sturgill D."/>
            <person name="Sutton G."/>
            <person name="Sutton G.G."/>
            <person name="Tao W."/>
            <person name="Teichmann S."/>
            <person name="Tobari Y.N."/>
            <person name="Tomimura Y."/>
            <person name="Tsolas J.M."/>
            <person name="Valente V.L."/>
            <person name="Venter E."/>
            <person name="Venter J.C."/>
            <person name="Vicario S."/>
            <person name="Vieira F.G."/>
            <person name="Vilella A.J."/>
            <person name="Villasante A."/>
            <person name="Walenz B."/>
            <person name="Wang J."/>
            <person name="Wasserman M."/>
            <person name="Watts T."/>
            <person name="Wilson D."/>
            <person name="Wilson R.K."/>
            <person name="Wing R.A."/>
            <person name="Wolfner M.F."/>
            <person name="Wong A."/>
            <person name="Wong G.K."/>
            <person name="Wu C.I."/>
            <person name="Wu G."/>
            <person name="Yamamoto D."/>
            <person name="Yang H.P."/>
            <person name="Yang S.P."/>
            <person name="Yorke J.A."/>
            <person name="Yoshida K."/>
            <person name="Zdobnov E."/>
            <person name="Zhang P."/>
            <person name="Zhang Y."/>
            <person name="Zimin A.V."/>
            <person name="Baldwin J."/>
            <person name="Abdouelleil A."/>
            <person name="Abdulkadir J."/>
            <person name="Abebe A."/>
            <person name="Abera B."/>
            <person name="Abreu J."/>
            <person name="Acer S.C."/>
            <person name="Aftuck L."/>
            <person name="Alexander A."/>
            <person name="An P."/>
            <person name="Anderson E."/>
            <person name="Anderson S."/>
            <person name="Arachi H."/>
            <person name="Azer M."/>
            <person name="Bachantsang P."/>
            <person name="Barry A."/>
            <person name="Bayul T."/>
            <person name="Berlin A."/>
            <person name="Bessette D."/>
            <person name="Bloom T."/>
            <person name="Blye J."/>
            <person name="Boguslavskiy L."/>
            <person name="Bonnet C."/>
            <person name="Boukhgalter B."/>
            <person name="Bourzgui I."/>
            <person name="Brown A."/>
            <person name="Cahill P."/>
            <person name="Channer S."/>
            <person name="Cheshatsang Y."/>
            <person name="Chuda L."/>
            <person name="Citroen M."/>
            <person name="Collymore A."/>
            <person name="Cooke P."/>
            <person name="Costello M."/>
            <person name="D'Aco K."/>
            <person name="Daza R."/>
            <person name="De Haan G."/>
            <person name="DeGray S."/>
            <person name="DeMaso C."/>
            <person name="Dhargay N."/>
            <person name="Dooley K."/>
            <person name="Dooley E."/>
            <person name="Doricent M."/>
            <person name="Dorje P."/>
            <person name="Dorjee K."/>
            <person name="Dupes A."/>
            <person name="Elong R."/>
            <person name="Falk J."/>
            <person name="Farina A."/>
            <person name="Faro S."/>
            <person name="Ferguson D."/>
            <person name="Fisher S."/>
            <person name="Foley C.D."/>
            <person name="Franke A."/>
            <person name="Friedrich D."/>
            <person name="Gadbois L."/>
            <person name="Gearin G."/>
            <person name="Gearin C.R."/>
            <person name="Giannoukos G."/>
            <person name="Goode T."/>
            <person name="Graham J."/>
            <person name="Grandbois E."/>
            <person name="Grewal S."/>
            <person name="Gyaltsen K."/>
            <person name="Hafez N."/>
            <person name="Hagos B."/>
            <person name="Hall J."/>
            <person name="Henson C."/>
            <person name="Hollinger A."/>
            <person name="Honan T."/>
            <person name="Huard M.D."/>
            <person name="Hughes L."/>
            <person name="Hurhula B."/>
            <person name="Husby M.E."/>
            <person name="Kamat A."/>
            <person name="Kanga B."/>
            <person name="Kashin S."/>
            <person name="Khazanovich D."/>
            <person name="Kisner P."/>
            <person name="Lance K."/>
            <person name="Lara M."/>
            <person name="Lee W."/>
            <person name="Lennon N."/>
            <person name="Letendre F."/>
            <person name="LeVine R."/>
            <person name="Lipovsky A."/>
            <person name="Liu X."/>
            <person name="Liu J."/>
            <person name="Liu S."/>
            <person name="Lokyitsang T."/>
            <person name="Lokyitsang Y."/>
            <person name="Lubonja R."/>
            <person name="Lui A."/>
            <person name="MacDonald P."/>
            <person name="Magnisalis V."/>
            <person name="Maru K."/>
            <person name="Matthews C."/>
            <person name="McCusker W."/>
            <person name="McDonough S."/>
            <person name="Mehta T."/>
            <person name="Meldrim J."/>
            <person name="Meneus L."/>
            <person name="Mihai O."/>
            <person name="Mihalev A."/>
            <person name="Mihova T."/>
            <person name="Mittelman R."/>
            <person name="Mlenga V."/>
            <person name="Montmayeur A."/>
            <person name="Mulrain L."/>
            <person name="Navidi A."/>
            <person name="Naylor J."/>
            <person name="Negash T."/>
            <person name="Nguyen T."/>
            <person name="Nguyen N."/>
            <person name="Nicol R."/>
            <person name="Norbu C."/>
            <person name="Norbu N."/>
            <person name="Novod N."/>
            <person name="O'Neill B."/>
            <person name="Osman S."/>
            <person name="Markiewicz E."/>
            <person name="Oyono O.L."/>
            <person name="Patti C."/>
            <person name="Phunkhang P."/>
            <person name="Pierre F."/>
            <person name="Priest M."/>
            <person name="Raghuraman S."/>
            <person name="Rege F."/>
            <person name="Reyes R."/>
            <person name="Rise C."/>
            <person name="Rogov P."/>
            <person name="Ross K."/>
            <person name="Ryan E."/>
            <person name="Settipalli S."/>
            <person name="Shea T."/>
            <person name="Sherpa N."/>
            <person name="Shi L."/>
            <person name="Shih D."/>
            <person name="Sparrow T."/>
            <person name="Spaulding J."/>
            <person name="Stalker J."/>
            <person name="Stange-Thomann N."/>
            <person name="Stavropoulos S."/>
            <person name="Stone C."/>
            <person name="Strader C."/>
            <person name="Tesfaye S."/>
            <person name="Thomson T."/>
            <person name="Thoulutsang Y."/>
            <person name="Thoulutsang D."/>
            <person name="Topham K."/>
            <person name="Topping I."/>
            <person name="Tsamla T."/>
            <person name="Vassiliev H."/>
            <person name="Vo A."/>
            <person name="Wangchuk T."/>
            <person name="Wangdi T."/>
            <person name="Weiand M."/>
            <person name="Wilkinson J."/>
            <person name="Wilson A."/>
            <person name="Yadav S."/>
            <person name="Young G."/>
            <person name="Yu Q."/>
            <person name="Zembek L."/>
            <person name="Zhong D."/>
            <person name="Zimmer A."/>
            <person name="Zwirko Z."/>
            <person name="Jaffe D.B."/>
            <person name="Alvarez P."/>
            <person name="Brockman W."/>
            <person name="Butler J."/>
            <person name="Chin C."/>
            <person name="Gnerre S."/>
            <person name="Grabherr M."/>
            <person name="Kleber M."/>
            <person name="Mauceli E."/>
            <person name="MacCallum I."/>
        </authorList>
    </citation>
    <scope>NUCLEOTIDE SEQUENCE [LARGE SCALE GENOMIC DNA]</scope>
    <source>
        <strain evidence="8">Tucson 14024-0371.13</strain>
    </source>
</reference>
<evidence type="ECO:0000256" key="1">
    <source>
        <dbReference type="ARBA" id="ARBA00004651"/>
    </source>
</evidence>
<gene>
    <name evidence="7" type="primary">Dana\GF16722</name>
    <name evidence="7" type="synonym">dana_GLEANR_17987</name>
    <name evidence="7" type="ORF">GF16722</name>
</gene>
<dbReference type="PhylomeDB" id="B3LZ92"/>
<evidence type="ECO:0000256" key="5">
    <source>
        <dbReference type="ARBA" id="ARBA00023136"/>
    </source>
</evidence>
<evidence type="ECO:0000256" key="4">
    <source>
        <dbReference type="ARBA" id="ARBA00022989"/>
    </source>
</evidence>
<dbReference type="CTD" id="117339"/>
<sequence>MDLSSDSTHRSMVKFLTITLVALMTFFGLLSNRYYSGSREKFRFSIIYLVYDIFWTVGFTIMYGHQIVKEYYQGQINLRDAITLYSYMNITVAVINYVTQMIISEHVAKMMSAVPFFEILRKFRLNSKSLYIAISTAFIKSIGFPFILEVAFILQQRRLHPELSLFWTIYRLFPLVISNLLNNCYYGAMIVVLEIIKALNFRVETVLKEVNILQREEQLKLNTTYYRMQRFCSLADELDSLAISYRLIYVHTGKYLSPMSLSMILSLICHLLGMTVGFYSLYYAVADTFIGGKPYDGLGSLINLVFLFISLAEITLLTHLCNNLLIATQRTGTLLQDMNLRHADPRFRKAVQDFTLFVTLSRFKIKPLGLYELDMTLIMNVFSTVASFLLILVQADLSQRFRML</sequence>